<reference evidence="2 3" key="1">
    <citation type="submission" date="2021-03" db="EMBL/GenBank/DDBJ databases">
        <title>Sequencing the genomes of 1000 actinobacteria strains.</title>
        <authorList>
            <person name="Klenk H.-P."/>
        </authorList>
    </citation>
    <scope>NUCLEOTIDE SEQUENCE [LARGE SCALE GENOMIC DNA]</scope>
    <source>
        <strain evidence="2 3">DSM 12544</strain>
    </source>
</reference>
<feature type="region of interest" description="Disordered" evidence="1">
    <location>
        <begin position="1"/>
        <end position="30"/>
    </location>
</feature>
<dbReference type="PANTHER" id="PTHR43434:SF1">
    <property type="entry name" value="PHOSPHOGLYCOLATE PHOSPHATASE"/>
    <property type="match status" value="1"/>
</dbReference>
<dbReference type="GO" id="GO:0016787">
    <property type="term" value="F:hydrolase activity"/>
    <property type="evidence" value="ECO:0007669"/>
    <property type="project" value="UniProtKB-KW"/>
</dbReference>
<keyword evidence="2" id="KW-0378">Hydrolase</keyword>
<dbReference type="Proteomes" id="UP001519331">
    <property type="component" value="Unassembled WGS sequence"/>
</dbReference>
<dbReference type="Pfam" id="PF00702">
    <property type="entry name" value="Hydrolase"/>
    <property type="match status" value="2"/>
</dbReference>
<dbReference type="CDD" id="cd01427">
    <property type="entry name" value="HAD_like"/>
    <property type="match status" value="1"/>
</dbReference>
<dbReference type="InterPro" id="IPR006439">
    <property type="entry name" value="HAD-SF_hydro_IA"/>
</dbReference>
<dbReference type="EMBL" id="JAGINX010000001">
    <property type="protein sequence ID" value="MBP2317168.1"/>
    <property type="molecule type" value="Genomic_DNA"/>
</dbReference>
<dbReference type="NCBIfam" id="TIGR01549">
    <property type="entry name" value="HAD-SF-IA-v1"/>
    <property type="match status" value="2"/>
</dbReference>
<dbReference type="PANTHER" id="PTHR43434">
    <property type="entry name" value="PHOSPHOGLYCOLATE PHOSPHATASE"/>
    <property type="match status" value="1"/>
</dbReference>
<feature type="compositionally biased region" description="Low complexity" evidence="1">
    <location>
        <begin position="9"/>
        <end position="30"/>
    </location>
</feature>
<proteinExistence type="predicted"/>
<accession>A0ABS4SZY8</accession>
<dbReference type="InterPro" id="IPR050155">
    <property type="entry name" value="HAD-like_hydrolase_sf"/>
</dbReference>
<dbReference type="InterPro" id="IPR023214">
    <property type="entry name" value="HAD_sf"/>
</dbReference>
<keyword evidence="3" id="KW-1185">Reference proteome</keyword>
<organism evidence="2 3">
    <name type="scientific">Nesterenkonia lacusekhoensis</name>
    <dbReference type="NCBI Taxonomy" id="150832"/>
    <lineage>
        <taxon>Bacteria</taxon>
        <taxon>Bacillati</taxon>
        <taxon>Actinomycetota</taxon>
        <taxon>Actinomycetes</taxon>
        <taxon>Micrococcales</taxon>
        <taxon>Micrococcaceae</taxon>
        <taxon>Nesterenkonia</taxon>
    </lineage>
</organism>
<gene>
    <name evidence="2" type="ORF">JOF45_000187</name>
</gene>
<evidence type="ECO:0000313" key="2">
    <source>
        <dbReference type="EMBL" id="MBP2317168.1"/>
    </source>
</evidence>
<dbReference type="SFLD" id="SFLDS00003">
    <property type="entry name" value="Haloacid_Dehalogenase"/>
    <property type="match status" value="1"/>
</dbReference>
<dbReference type="Gene3D" id="1.20.120.1600">
    <property type="match status" value="1"/>
</dbReference>
<comment type="caution">
    <text evidence="2">The sequence shown here is derived from an EMBL/GenBank/DDBJ whole genome shotgun (WGS) entry which is preliminary data.</text>
</comment>
<protein>
    <submittedName>
        <fullName evidence="2">HAD superfamily hydrolase (TIGR01549 family)</fullName>
    </submittedName>
</protein>
<dbReference type="SFLD" id="SFLDG01129">
    <property type="entry name" value="C1.5:_HAD__Beta-PGM__Phosphata"/>
    <property type="match status" value="1"/>
</dbReference>
<name>A0ABS4SZY8_9MICC</name>
<sequence length="579" mass="61816">MLDSPAPEVTATSSTGAAGPADAPDVADTPDAADTVEETLHALCRPSALLLDFGGVIVSTSKRPEGRRAFAQQLSSRLARTGVEVSAQRLESCLQAGATSLKHWKHASSRRSLPRELSVQEILGDFYFGDLEDPARAVLTGWGTELLDEMATALTDHTLRDGARELIEFAREHSLPLGIVSNAHSGRSHRRILAELGLAEAFGVQIYSDEAGIRKPHPQMLCRAAEALGADLAESWYVGDTLDRDVVAGRRAGVGAVILTRSQHTDEPPFPVESQPEAVLETPAELLELLRRRLASAPGPDDRAATPAASLHPAASVPAQLAAGTVSGMQNRAILLDHGGVVSAPRKQAEPFREAAETVEAVLARSGSAVEPGMGRHIVEVAHEEYKKYKAAQDESELYGEVTPRMYWGEFTASTVTARQRQALVAAAEVLHPALYRSKSSKTERPGIRSMLLHAVETGRRVVIVSNTICGTGVRGIIRSYGLDGHIAGWVCSDEIGLKKPHPEIFLRALAMAGVAPEHAVMVGDKPFNDAYGAQRAGIGRRILTRGGSGEESELQEALTAGWATDLVTDPGEIPALLH</sequence>
<dbReference type="SUPFAM" id="SSF56784">
    <property type="entry name" value="HAD-like"/>
    <property type="match status" value="2"/>
</dbReference>
<dbReference type="InterPro" id="IPR036412">
    <property type="entry name" value="HAD-like_sf"/>
</dbReference>
<evidence type="ECO:0000313" key="3">
    <source>
        <dbReference type="Proteomes" id="UP001519331"/>
    </source>
</evidence>
<evidence type="ECO:0000256" key="1">
    <source>
        <dbReference type="SAM" id="MobiDB-lite"/>
    </source>
</evidence>
<dbReference type="Gene3D" id="3.40.50.1000">
    <property type="entry name" value="HAD superfamily/HAD-like"/>
    <property type="match status" value="2"/>
</dbReference>
<dbReference type="RefSeq" id="WP_210047379.1">
    <property type="nucleotide sequence ID" value="NZ_JAGINX010000001.1"/>
</dbReference>